<dbReference type="AlphaFoldDB" id="A0AA38GNB7"/>
<dbReference type="SUPFAM" id="SSF82861">
    <property type="entry name" value="Mechanosensitive channel protein MscS (YggB), transmembrane region"/>
    <property type="match status" value="1"/>
</dbReference>
<comment type="caution">
    <text evidence="7">The sequence shown here is derived from an EMBL/GenBank/DDBJ whole genome shotgun (WGS) entry which is preliminary data.</text>
</comment>
<dbReference type="InterPro" id="IPR011014">
    <property type="entry name" value="MscS_channel_TM-2"/>
</dbReference>
<keyword evidence="5" id="KW-0472">Membrane</keyword>
<evidence type="ECO:0000313" key="7">
    <source>
        <dbReference type="EMBL" id="KAH9326559.1"/>
    </source>
</evidence>
<dbReference type="InterPro" id="IPR006685">
    <property type="entry name" value="MscS_channel_2nd"/>
</dbReference>
<dbReference type="Gene3D" id="2.30.30.60">
    <property type="match status" value="1"/>
</dbReference>
<evidence type="ECO:0000313" key="8">
    <source>
        <dbReference type="Proteomes" id="UP000824469"/>
    </source>
</evidence>
<evidence type="ECO:0000256" key="3">
    <source>
        <dbReference type="ARBA" id="ARBA00022692"/>
    </source>
</evidence>
<sequence>GLIVAPSTVAAQYMPQIWRGAAVLSLVWFLQRWKSNVFSRISATRLIDGLDRERFLALDKLSSVGLFVLGGMALAEACGVAVQSILTVGGIGGIATAIAARDILGNMLTGMSMQFSKPFSVGDTIKAGSIEGQVIEMGLTSTTMLNPDKFPVIVPNSFFSSQVIVNKSRATWRAMVVKIPVRLGDFEKIPQITEDIKTMLKSNPKIFVERDTPHCFVSQLVPSFWEITVSCNIKPM</sequence>
<dbReference type="SUPFAM" id="SSF50182">
    <property type="entry name" value="Sm-like ribonucleoproteins"/>
    <property type="match status" value="1"/>
</dbReference>
<dbReference type="Gene3D" id="1.10.287.1260">
    <property type="match status" value="1"/>
</dbReference>
<comment type="subcellular location">
    <subcellularLocation>
        <location evidence="1">Membrane</location>
        <topology evidence="1">Multi-pass membrane protein</topology>
    </subcellularLocation>
</comment>
<dbReference type="Proteomes" id="UP000824469">
    <property type="component" value="Unassembled WGS sequence"/>
</dbReference>
<name>A0AA38GNB7_TAXCH</name>
<dbReference type="PANTHER" id="PTHR30566:SF5">
    <property type="entry name" value="MECHANOSENSITIVE ION CHANNEL PROTEIN 1, MITOCHONDRIAL-RELATED"/>
    <property type="match status" value="1"/>
</dbReference>
<dbReference type="Pfam" id="PF00924">
    <property type="entry name" value="MS_channel_2nd"/>
    <property type="match status" value="1"/>
</dbReference>
<evidence type="ECO:0000256" key="4">
    <source>
        <dbReference type="ARBA" id="ARBA00022989"/>
    </source>
</evidence>
<evidence type="ECO:0000256" key="5">
    <source>
        <dbReference type="ARBA" id="ARBA00023136"/>
    </source>
</evidence>
<feature type="domain" description="Mechanosensitive ion channel MscS" evidence="6">
    <location>
        <begin position="102"/>
        <end position="169"/>
    </location>
</feature>
<organism evidence="7 8">
    <name type="scientific">Taxus chinensis</name>
    <name type="common">Chinese yew</name>
    <name type="synonym">Taxus wallichiana var. chinensis</name>
    <dbReference type="NCBI Taxonomy" id="29808"/>
    <lineage>
        <taxon>Eukaryota</taxon>
        <taxon>Viridiplantae</taxon>
        <taxon>Streptophyta</taxon>
        <taxon>Embryophyta</taxon>
        <taxon>Tracheophyta</taxon>
        <taxon>Spermatophyta</taxon>
        <taxon>Pinopsida</taxon>
        <taxon>Pinidae</taxon>
        <taxon>Conifers II</taxon>
        <taxon>Cupressales</taxon>
        <taxon>Taxaceae</taxon>
        <taxon>Taxus</taxon>
    </lineage>
</organism>
<reference evidence="7 8" key="1">
    <citation type="journal article" date="2021" name="Nat. Plants">
        <title>The Taxus genome provides insights into paclitaxel biosynthesis.</title>
        <authorList>
            <person name="Xiong X."/>
            <person name="Gou J."/>
            <person name="Liao Q."/>
            <person name="Li Y."/>
            <person name="Zhou Q."/>
            <person name="Bi G."/>
            <person name="Li C."/>
            <person name="Du R."/>
            <person name="Wang X."/>
            <person name="Sun T."/>
            <person name="Guo L."/>
            <person name="Liang H."/>
            <person name="Lu P."/>
            <person name="Wu Y."/>
            <person name="Zhang Z."/>
            <person name="Ro D.K."/>
            <person name="Shang Y."/>
            <person name="Huang S."/>
            <person name="Yan J."/>
        </authorList>
    </citation>
    <scope>NUCLEOTIDE SEQUENCE [LARGE SCALE GENOMIC DNA]</scope>
    <source>
        <strain evidence="7">Ta-2019</strain>
    </source>
</reference>
<dbReference type="OMA" id="WIFSIAY"/>
<comment type="similarity">
    <text evidence="2">Belongs to the MscS (TC 1.A.23) family.</text>
</comment>
<evidence type="ECO:0000256" key="2">
    <source>
        <dbReference type="ARBA" id="ARBA00008017"/>
    </source>
</evidence>
<evidence type="ECO:0000259" key="6">
    <source>
        <dbReference type="Pfam" id="PF00924"/>
    </source>
</evidence>
<keyword evidence="3" id="KW-0812">Transmembrane</keyword>
<dbReference type="PANTHER" id="PTHR30566">
    <property type="entry name" value="YNAI-RELATED MECHANOSENSITIVE ION CHANNEL"/>
    <property type="match status" value="1"/>
</dbReference>
<protein>
    <recommendedName>
        <fullName evidence="6">Mechanosensitive ion channel MscS domain-containing protein</fullName>
    </recommendedName>
</protein>
<keyword evidence="8" id="KW-1185">Reference proteome</keyword>
<dbReference type="GO" id="GO:0016020">
    <property type="term" value="C:membrane"/>
    <property type="evidence" value="ECO:0007669"/>
    <property type="project" value="UniProtKB-SubCell"/>
</dbReference>
<keyword evidence="4" id="KW-1133">Transmembrane helix</keyword>
<dbReference type="GO" id="GO:0055085">
    <property type="term" value="P:transmembrane transport"/>
    <property type="evidence" value="ECO:0007669"/>
    <property type="project" value="InterPro"/>
</dbReference>
<accession>A0AA38GNB7</accession>
<feature type="non-terminal residue" evidence="7">
    <location>
        <position position="236"/>
    </location>
</feature>
<dbReference type="InterPro" id="IPR010920">
    <property type="entry name" value="LSM_dom_sf"/>
</dbReference>
<dbReference type="InterPro" id="IPR023408">
    <property type="entry name" value="MscS_beta-dom_sf"/>
</dbReference>
<feature type="non-terminal residue" evidence="7">
    <location>
        <position position="1"/>
    </location>
</feature>
<proteinExistence type="inferred from homology"/>
<gene>
    <name evidence="7" type="ORF">KI387_006737</name>
</gene>
<evidence type="ECO:0000256" key="1">
    <source>
        <dbReference type="ARBA" id="ARBA00004141"/>
    </source>
</evidence>
<dbReference type="EMBL" id="JAHRHJ020000002">
    <property type="protein sequence ID" value="KAH9326559.1"/>
    <property type="molecule type" value="Genomic_DNA"/>
</dbReference>